<dbReference type="GO" id="GO:0005886">
    <property type="term" value="C:plasma membrane"/>
    <property type="evidence" value="ECO:0007669"/>
    <property type="project" value="TreeGrafter"/>
</dbReference>
<dbReference type="OrthoDB" id="3648309at2759"/>
<evidence type="ECO:0000256" key="2">
    <source>
        <dbReference type="ARBA" id="ARBA00005587"/>
    </source>
</evidence>
<comment type="subcellular location">
    <subcellularLocation>
        <location evidence="1">Membrane</location>
        <topology evidence="1">Multi-pass membrane protein</topology>
    </subcellularLocation>
</comment>
<dbReference type="GO" id="GO:0015123">
    <property type="term" value="F:acetate transmembrane transporter activity"/>
    <property type="evidence" value="ECO:0007669"/>
    <property type="project" value="TreeGrafter"/>
</dbReference>
<dbReference type="GeneID" id="30964755"/>
<evidence type="ECO:0000256" key="6">
    <source>
        <dbReference type="SAM" id="Phobius"/>
    </source>
</evidence>
<evidence type="ECO:0000313" key="7">
    <source>
        <dbReference type="EMBL" id="ODV63982.1"/>
    </source>
</evidence>
<dbReference type="Pfam" id="PF01184">
    <property type="entry name" value="Gpr1_Fun34_YaaH"/>
    <property type="match status" value="1"/>
</dbReference>
<dbReference type="NCBIfam" id="NF038013">
    <property type="entry name" value="AceTr_1"/>
    <property type="match status" value="1"/>
</dbReference>
<proteinExistence type="inferred from homology"/>
<organism evidence="7 8">
    <name type="scientific">Ascoidea rubescens DSM 1968</name>
    <dbReference type="NCBI Taxonomy" id="1344418"/>
    <lineage>
        <taxon>Eukaryota</taxon>
        <taxon>Fungi</taxon>
        <taxon>Dikarya</taxon>
        <taxon>Ascomycota</taxon>
        <taxon>Saccharomycotina</taxon>
        <taxon>Saccharomycetes</taxon>
        <taxon>Ascoideaceae</taxon>
        <taxon>Ascoidea</taxon>
    </lineage>
</organism>
<keyword evidence="3 6" id="KW-0812">Transmembrane</keyword>
<dbReference type="RefSeq" id="XP_020050289.1">
    <property type="nucleotide sequence ID" value="XM_020191119.1"/>
</dbReference>
<feature type="transmembrane region" description="Helical" evidence="6">
    <location>
        <begin position="220"/>
        <end position="241"/>
    </location>
</feature>
<dbReference type="InterPro" id="IPR000791">
    <property type="entry name" value="Gpr1/Fun34/SatP-like"/>
</dbReference>
<feature type="transmembrane region" description="Helical" evidence="6">
    <location>
        <begin position="71"/>
        <end position="89"/>
    </location>
</feature>
<evidence type="ECO:0000256" key="5">
    <source>
        <dbReference type="ARBA" id="ARBA00023136"/>
    </source>
</evidence>
<dbReference type="InterPro" id="IPR047622">
    <property type="entry name" value="GPR1_FUN34_YAAH"/>
</dbReference>
<keyword evidence="5 6" id="KW-0472">Membrane</keyword>
<comment type="similarity">
    <text evidence="2">Belongs to the acetate uptake transporter (AceTr) (TC 2.A.96) family.</text>
</comment>
<gene>
    <name evidence="7" type="ORF">ASCRUDRAFT_53302</name>
</gene>
<feature type="transmembrane region" description="Helical" evidence="6">
    <location>
        <begin position="190"/>
        <end position="208"/>
    </location>
</feature>
<feature type="transmembrane region" description="Helical" evidence="6">
    <location>
        <begin position="101"/>
        <end position="120"/>
    </location>
</feature>
<dbReference type="STRING" id="1344418.A0A1D2VQV2"/>
<accession>A0A1D2VQV2</accession>
<dbReference type="PANTHER" id="PTHR31123">
    <property type="entry name" value="ACCUMULATION OF DYADS PROTEIN 2-RELATED"/>
    <property type="match status" value="1"/>
</dbReference>
<evidence type="ECO:0000256" key="4">
    <source>
        <dbReference type="ARBA" id="ARBA00022989"/>
    </source>
</evidence>
<sequence length="260" mass="28167">MSSGKPTYDDIEGAFSSDEAFGVAKIATSGKNNEFIHIGDQKFHKVEFMQAFAGTLNPGIMAPPTHKFANPAPLGLSAFALTTFVLSMVNARAMGIHNPKVVVGLAFFYGGFIQLCAGMWEIAVENTFGGTALSSYGGFWMSYAAIQTDAFGIASSYDDETELANAIAFYLLGWTIFTAMITVCTMKSTVAFFGMFFLLTITFLLLTIGDFTRNENCTRAGGVLGVIVAFMAWYNAYAGIATHENSYLPIKPWPLTKSKK</sequence>
<dbReference type="Proteomes" id="UP000095038">
    <property type="component" value="Unassembled WGS sequence"/>
</dbReference>
<keyword evidence="4 6" id="KW-1133">Transmembrane helix</keyword>
<evidence type="ECO:0000256" key="1">
    <source>
        <dbReference type="ARBA" id="ARBA00004141"/>
    </source>
</evidence>
<reference evidence="8" key="1">
    <citation type="submission" date="2016-05" db="EMBL/GenBank/DDBJ databases">
        <title>Comparative genomics of biotechnologically important yeasts.</title>
        <authorList>
            <consortium name="DOE Joint Genome Institute"/>
            <person name="Riley R."/>
            <person name="Haridas S."/>
            <person name="Wolfe K.H."/>
            <person name="Lopes M.R."/>
            <person name="Hittinger C.T."/>
            <person name="Goker M."/>
            <person name="Salamov A."/>
            <person name="Wisecaver J."/>
            <person name="Long T.M."/>
            <person name="Aerts A.L."/>
            <person name="Barry K."/>
            <person name="Choi C."/>
            <person name="Clum A."/>
            <person name="Coughlan A.Y."/>
            <person name="Deshpande S."/>
            <person name="Douglass A.P."/>
            <person name="Hanson S.J."/>
            <person name="Klenk H.-P."/>
            <person name="Labutti K."/>
            <person name="Lapidus A."/>
            <person name="Lindquist E."/>
            <person name="Lipzen A."/>
            <person name="Meier-Kolthoff J.P."/>
            <person name="Ohm R.A."/>
            <person name="Otillar R.P."/>
            <person name="Pangilinan J."/>
            <person name="Peng Y."/>
            <person name="Rokas A."/>
            <person name="Rosa C.A."/>
            <person name="Scheuner C."/>
            <person name="Sibirny A.A."/>
            <person name="Slot J.C."/>
            <person name="Stielow J.B."/>
            <person name="Sun H."/>
            <person name="Kurtzman C.P."/>
            <person name="Blackwell M."/>
            <person name="Grigoriev I.V."/>
            <person name="Jeffries T.W."/>
        </authorList>
    </citation>
    <scope>NUCLEOTIDE SEQUENCE [LARGE SCALE GENOMIC DNA]</scope>
    <source>
        <strain evidence="8">DSM 1968</strain>
    </source>
</reference>
<protein>
    <submittedName>
        <fullName evidence="7">Uncharacterized protein</fullName>
    </submittedName>
</protein>
<dbReference type="InterPro" id="IPR051633">
    <property type="entry name" value="AceTr"/>
</dbReference>
<keyword evidence="8" id="KW-1185">Reference proteome</keyword>
<dbReference type="InParanoid" id="A0A1D2VQV2"/>
<dbReference type="EMBL" id="KV454475">
    <property type="protein sequence ID" value="ODV63982.1"/>
    <property type="molecule type" value="Genomic_DNA"/>
</dbReference>
<evidence type="ECO:0000313" key="8">
    <source>
        <dbReference type="Proteomes" id="UP000095038"/>
    </source>
</evidence>
<evidence type="ECO:0000256" key="3">
    <source>
        <dbReference type="ARBA" id="ARBA00022692"/>
    </source>
</evidence>
<dbReference type="AlphaFoldDB" id="A0A1D2VQV2"/>
<feature type="transmembrane region" description="Helical" evidence="6">
    <location>
        <begin position="163"/>
        <end position="183"/>
    </location>
</feature>
<dbReference type="FunCoup" id="A0A1D2VQV2">
    <property type="interactions" value="39"/>
</dbReference>
<dbReference type="PROSITE" id="PS01114">
    <property type="entry name" value="GPR1_FUN34_YAAH"/>
    <property type="match status" value="1"/>
</dbReference>
<dbReference type="PANTHER" id="PTHR31123:SF1">
    <property type="entry name" value="ACCUMULATION OF DYADS PROTEIN 2-RELATED"/>
    <property type="match status" value="1"/>
</dbReference>
<name>A0A1D2VQV2_9ASCO</name>